<dbReference type="Gene3D" id="1.10.10.10">
    <property type="entry name" value="Winged helix-like DNA-binding domain superfamily/Winged helix DNA-binding domain"/>
    <property type="match status" value="1"/>
</dbReference>
<dbReference type="OrthoDB" id="7556122at2"/>
<reference evidence="4 5" key="1">
    <citation type="submission" date="2019-04" db="EMBL/GenBank/DDBJ databases">
        <title>Pedobacter sp. RP-3-15 sp. nov., isolated from Arctic soil.</title>
        <authorList>
            <person name="Dahal R.H."/>
            <person name="Kim D.-U."/>
        </authorList>
    </citation>
    <scope>NUCLEOTIDE SEQUENCE [LARGE SCALE GENOMIC DNA]</scope>
    <source>
        <strain evidence="4 5">RP-3-15</strain>
    </source>
</reference>
<accession>A0A4U1CLF3</accession>
<dbReference type="InterPro" id="IPR016032">
    <property type="entry name" value="Sig_transdc_resp-reg_C-effctor"/>
</dbReference>
<keyword evidence="1 2" id="KW-0238">DNA-binding</keyword>
<dbReference type="InterPro" id="IPR001867">
    <property type="entry name" value="OmpR/PhoB-type_DNA-bd"/>
</dbReference>
<dbReference type="Proteomes" id="UP000307244">
    <property type="component" value="Unassembled WGS sequence"/>
</dbReference>
<dbReference type="InterPro" id="IPR036388">
    <property type="entry name" value="WH-like_DNA-bd_sf"/>
</dbReference>
<evidence type="ECO:0000256" key="1">
    <source>
        <dbReference type="ARBA" id="ARBA00023125"/>
    </source>
</evidence>
<keyword evidence="5" id="KW-1185">Reference proteome</keyword>
<feature type="domain" description="OmpR/PhoB-type" evidence="3">
    <location>
        <begin position="155"/>
        <end position="252"/>
    </location>
</feature>
<dbReference type="Pfam" id="PF00486">
    <property type="entry name" value="Trans_reg_C"/>
    <property type="match status" value="1"/>
</dbReference>
<dbReference type="PROSITE" id="PS51755">
    <property type="entry name" value="OMPR_PHOB"/>
    <property type="match status" value="1"/>
</dbReference>
<dbReference type="CDD" id="cd00383">
    <property type="entry name" value="trans_reg_C"/>
    <property type="match status" value="1"/>
</dbReference>
<evidence type="ECO:0000256" key="2">
    <source>
        <dbReference type="PROSITE-ProRule" id="PRU01091"/>
    </source>
</evidence>
<dbReference type="AlphaFoldDB" id="A0A4U1CLF3"/>
<gene>
    <name evidence="4" type="ORF">FA047_07930</name>
</gene>
<dbReference type="SUPFAM" id="SSF46894">
    <property type="entry name" value="C-terminal effector domain of the bipartite response regulators"/>
    <property type="match status" value="1"/>
</dbReference>
<protein>
    <submittedName>
        <fullName evidence="4">Response regulator transcription factor</fullName>
    </submittedName>
</protein>
<organism evidence="4 5">
    <name type="scientific">Pedobacter frigoris</name>
    <dbReference type="NCBI Taxonomy" id="2571272"/>
    <lineage>
        <taxon>Bacteria</taxon>
        <taxon>Pseudomonadati</taxon>
        <taxon>Bacteroidota</taxon>
        <taxon>Sphingobacteriia</taxon>
        <taxon>Sphingobacteriales</taxon>
        <taxon>Sphingobacteriaceae</taxon>
        <taxon>Pedobacter</taxon>
    </lineage>
</organism>
<proteinExistence type="predicted"/>
<comment type="caution">
    <text evidence="4">The sequence shown here is derived from an EMBL/GenBank/DDBJ whole genome shotgun (WGS) entry which is preliminary data.</text>
</comment>
<dbReference type="GO" id="GO:0006355">
    <property type="term" value="P:regulation of DNA-templated transcription"/>
    <property type="evidence" value="ECO:0007669"/>
    <property type="project" value="InterPro"/>
</dbReference>
<sequence length="254" mass="29383">MIRKIGHEILLHSGDSTSRVLPVKRLAENEYQIQFEKEFIFDPNFLVQIVKKVVSENKLSPEYVVSVMDCLNKEVVFGYTISGNGQKNVIPCIGRIQKKKCYFINLKFRAQGVIFKTESKVLSILAVLIILVLSVKYYRRKSLADNQVKQIDIPEDGIRIGKYNFFYEKQYLTVDQVKTDLTIKEAKLLHIFAASPNQIIDRNRLQKEVWEDDGVIVGRSLDIFISKLRKKLEYDPTVRIVNIHGKGYKLEINS</sequence>
<dbReference type="SMART" id="SM00862">
    <property type="entry name" value="Trans_reg_C"/>
    <property type="match status" value="1"/>
</dbReference>
<feature type="DNA-binding region" description="OmpR/PhoB-type" evidence="2">
    <location>
        <begin position="155"/>
        <end position="252"/>
    </location>
</feature>
<dbReference type="GO" id="GO:0003677">
    <property type="term" value="F:DNA binding"/>
    <property type="evidence" value="ECO:0007669"/>
    <property type="project" value="UniProtKB-UniRule"/>
</dbReference>
<dbReference type="EMBL" id="SWBQ01000002">
    <property type="protein sequence ID" value="TKC07702.1"/>
    <property type="molecule type" value="Genomic_DNA"/>
</dbReference>
<evidence type="ECO:0000313" key="4">
    <source>
        <dbReference type="EMBL" id="TKC07702.1"/>
    </source>
</evidence>
<name>A0A4U1CLF3_9SPHI</name>
<dbReference type="GO" id="GO:0000160">
    <property type="term" value="P:phosphorelay signal transduction system"/>
    <property type="evidence" value="ECO:0007669"/>
    <property type="project" value="InterPro"/>
</dbReference>
<evidence type="ECO:0000313" key="5">
    <source>
        <dbReference type="Proteomes" id="UP000307244"/>
    </source>
</evidence>
<evidence type="ECO:0000259" key="3">
    <source>
        <dbReference type="PROSITE" id="PS51755"/>
    </source>
</evidence>